<dbReference type="AlphaFoldDB" id="A0A2S8FGY9"/>
<name>A0A2S8FGY9_9BACT</name>
<reference evidence="1 2" key="1">
    <citation type="submission" date="2018-02" db="EMBL/GenBank/DDBJ databases">
        <title>Comparative genomes isolates from brazilian mangrove.</title>
        <authorList>
            <person name="Araujo J.E."/>
            <person name="Taketani R.G."/>
            <person name="Silva M.C.P."/>
            <person name="Loureco M.V."/>
            <person name="Andreote F.D."/>
        </authorList>
    </citation>
    <scope>NUCLEOTIDE SEQUENCE [LARGE SCALE GENOMIC DNA]</scope>
    <source>
        <strain evidence="1 2">HEX-2 MGV</strain>
    </source>
</reference>
<protein>
    <submittedName>
        <fullName evidence="1">Uncharacterized protein</fullName>
    </submittedName>
</protein>
<proteinExistence type="predicted"/>
<organism evidence="1 2">
    <name type="scientific">Blastopirellula marina</name>
    <dbReference type="NCBI Taxonomy" id="124"/>
    <lineage>
        <taxon>Bacteria</taxon>
        <taxon>Pseudomonadati</taxon>
        <taxon>Planctomycetota</taxon>
        <taxon>Planctomycetia</taxon>
        <taxon>Pirellulales</taxon>
        <taxon>Pirellulaceae</taxon>
        <taxon>Blastopirellula</taxon>
    </lineage>
</organism>
<dbReference type="EMBL" id="PUIA01000037">
    <property type="protein sequence ID" value="PQO31184.1"/>
    <property type="molecule type" value="Genomic_DNA"/>
</dbReference>
<comment type="caution">
    <text evidence="1">The sequence shown here is derived from an EMBL/GenBank/DDBJ whole genome shotgun (WGS) entry which is preliminary data.</text>
</comment>
<sequence>MRCGDILAFLTVFTVLIGCGQPPNSQKLSSQLPLVGVHSAKDDADEVIYHWEHNGEDAPCLIPLPNRSSRPVMLRFRQMKVEGDRVGLLFLDSDFEIEVGKIVSDQFMIFVRPGEVIPYHDQLYQVVFDDTSLDIKRVTASIPESYHPHPQYLVVPRAESPTVRQRLYILKRDSWSDYERVRVTHIAVDGSHAEYVGKPYYGSSLGEVGDKRIEPFEVVHQWANSTTDVAGIVPPIDIEGVGRLRGWVEFRQTISDN</sequence>
<dbReference type="PROSITE" id="PS51257">
    <property type="entry name" value="PROKAR_LIPOPROTEIN"/>
    <property type="match status" value="1"/>
</dbReference>
<dbReference type="RefSeq" id="WP_105353754.1">
    <property type="nucleotide sequence ID" value="NZ_PUIA01000037.1"/>
</dbReference>
<dbReference type="Proteomes" id="UP000240009">
    <property type="component" value="Unassembled WGS sequence"/>
</dbReference>
<gene>
    <name evidence="1" type="ORF">C5Y96_12605</name>
</gene>
<evidence type="ECO:0000313" key="2">
    <source>
        <dbReference type="Proteomes" id="UP000240009"/>
    </source>
</evidence>
<evidence type="ECO:0000313" key="1">
    <source>
        <dbReference type="EMBL" id="PQO31184.1"/>
    </source>
</evidence>
<accession>A0A2S8FGY9</accession>
<dbReference type="OrthoDB" id="9758052at2"/>